<evidence type="ECO:0000313" key="1">
    <source>
        <dbReference type="WBParaSite" id="HPLM_0000937101-mRNA-1"/>
    </source>
</evidence>
<dbReference type="InterPro" id="IPR027124">
    <property type="entry name" value="Swc5/CFDP1/2"/>
</dbReference>
<sequence>LTQPDMAKETIRLLQYVGSPESNNFKFVWVLAKNLDASTAISLREPSNLCSPRLAPAVFQDEGYEFLGEADIDNRTMQYVFQGHVHVVDKTHYNGDHTKRNGVAIAVAESLKDSVSAVSRISSRVTAVRIDTEGYWTITSVYAPQAGCPVYEKDEFYLNPDEAIRSVPEEDYLTIAGDMNGHVGSERRGLERVYGGRGIGVRNEEGERVLDLAMAHDMAVCSTFFAKRSLRR</sequence>
<dbReference type="PANTHER" id="PTHR23227:SF67">
    <property type="entry name" value="CRANIOFACIAL DEVELOPMENT PROTEIN 2-LIKE"/>
    <property type="match status" value="1"/>
</dbReference>
<organism evidence="1">
    <name type="scientific">Haemonchus placei</name>
    <name type="common">Barber's pole worm</name>
    <dbReference type="NCBI Taxonomy" id="6290"/>
    <lineage>
        <taxon>Eukaryota</taxon>
        <taxon>Metazoa</taxon>
        <taxon>Ecdysozoa</taxon>
        <taxon>Nematoda</taxon>
        <taxon>Chromadorea</taxon>
        <taxon>Rhabditida</taxon>
        <taxon>Rhabditina</taxon>
        <taxon>Rhabditomorpha</taxon>
        <taxon>Strongyloidea</taxon>
        <taxon>Trichostrongylidae</taxon>
        <taxon>Haemonchus</taxon>
    </lineage>
</organism>
<dbReference type="InterPro" id="IPR021010">
    <property type="entry name" value="Cytosolic_motility_protein"/>
</dbReference>
<dbReference type="AlphaFoldDB" id="A0A0N4WF99"/>
<name>A0A0N4WF99_HAEPC</name>
<reference evidence="1" key="1">
    <citation type="submission" date="2017-02" db="UniProtKB">
        <authorList>
            <consortium name="WormBaseParasite"/>
        </authorList>
    </citation>
    <scope>IDENTIFICATION</scope>
</reference>
<proteinExistence type="predicted"/>
<dbReference type="SUPFAM" id="SSF56219">
    <property type="entry name" value="DNase I-like"/>
    <property type="match status" value="1"/>
</dbReference>
<protein>
    <submittedName>
        <fullName evidence="1">Endo/exonuclease/phosphatase domain-containing protein</fullName>
    </submittedName>
</protein>
<dbReference type="Gene3D" id="3.60.10.10">
    <property type="entry name" value="Endonuclease/exonuclease/phosphatase"/>
    <property type="match status" value="1"/>
</dbReference>
<dbReference type="InterPro" id="IPR036691">
    <property type="entry name" value="Endo/exonu/phosph_ase_sf"/>
</dbReference>
<dbReference type="SUPFAM" id="SSF141739">
    <property type="entry name" value="MFPT repeat-like"/>
    <property type="match status" value="1"/>
</dbReference>
<dbReference type="PANTHER" id="PTHR23227">
    <property type="entry name" value="BUCENTAUR RELATED"/>
    <property type="match status" value="1"/>
</dbReference>
<dbReference type="Pfam" id="PF12150">
    <property type="entry name" value="MFP2b"/>
    <property type="match status" value="1"/>
</dbReference>
<dbReference type="WBParaSite" id="HPLM_0000937101-mRNA-1">
    <property type="protein sequence ID" value="HPLM_0000937101-mRNA-1"/>
    <property type="gene ID" value="HPLM_0000937101"/>
</dbReference>
<accession>A0A0N4WF99</accession>